<dbReference type="GO" id="GO:0007165">
    <property type="term" value="P:signal transduction"/>
    <property type="evidence" value="ECO:0007669"/>
    <property type="project" value="InterPro"/>
</dbReference>
<keyword evidence="2 4" id="KW-0479">Metal-binding</keyword>
<dbReference type="CDD" id="cd00159">
    <property type="entry name" value="RhoGAP"/>
    <property type="match status" value="1"/>
</dbReference>
<protein>
    <recommendedName>
        <fullName evidence="11">RhoGAP-domain-containing protein</fullName>
    </recommendedName>
</protein>
<dbReference type="SMART" id="SM00324">
    <property type="entry name" value="RhoGAP"/>
    <property type="match status" value="1"/>
</dbReference>
<evidence type="ECO:0000256" key="3">
    <source>
        <dbReference type="ARBA" id="ARBA00022833"/>
    </source>
</evidence>
<feature type="compositionally biased region" description="Basic and acidic residues" evidence="6">
    <location>
        <begin position="304"/>
        <end position="315"/>
    </location>
</feature>
<evidence type="ECO:0000259" key="8">
    <source>
        <dbReference type="PROSITE" id="PS50238"/>
    </source>
</evidence>
<feature type="compositionally biased region" description="Polar residues" evidence="6">
    <location>
        <begin position="543"/>
        <end position="557"/>
    </location>
</feature>
<dbReference type="Gene3D" id="2.10.110.10">
    <property type="entry name" value="Cysteine Rich Protein"/>
    <property type="match status" value="2"/>
</dbReference>
<feature type="compositionally biased region" description="Low complexity" evidence="6">
    <location>
        <begin position="425"/>
        <end position="437"/>
    </location>
</feature>
<feature type="compositionally biased region" description="Polar residues" evidence="6">
    <location>
        <begin position="378"/>
        <end position="387"/>
    </location>
</feature>
<reference evidence="9" key="1">
    <citation type="journal article" date="2020" name="Stud. Mycol.">
        <title>101 Dothideomycetes genomes: a test case for predicting lifestyles and emergence of pathogens.</title>
        <authorList>
            <person name="Haridas S."/>
            <person name="Albert R."/>
            <person name="Binder M."/>
            <person name="Bloem J."/>
            <person name="Labutti K."/>
            <person name="Salamov A."/>
            <person name="Andreopoulos B."/>
            <person name="Baker S."/>
            <person name="Barry K."/>
            <person name="Bills G."/>
            <person name="Bluhm B."/>
            <person name="Cannon C."/>
            <person name="Castanera R."/>
            <person name="Culley D."/>
            <person name="Daum C."/>
            <person name="Ezra D."/>
            <person name="Gonzalez J."/>
            <person name="Henrissat B."/>
            <person name="Kuo A."/>
            <person name="Liang C."/>
            <person name="Lipzen A."/>
            <person name="Lutzoni F."/>
            <person name="Magnuson J."/>
            <person name="Mondo S."/>
            <person name="Nolan M."/>
            <person name="Ohm R."/>
            <person name="Pangilinan J."/>
            <person name="Park H.-J."/>
            <person name="Ramirez L."/>
            <person name="Alfaro M."/>
            <person name="Sun H."/>
            <person name="Tritt A."/>
            <person name="Yoshinaga Y."/>
            <person name="Zwiers L.-H."/>
            <person name="Turgeon B."/>
            <person name="Goodwin S."/>
            <person name="Spatafora J."/>
            <person name="Crous P."/>
            <person name="Grigoriev I."/>
        </authorList>
    </citation>
    <scope>NUCLEOTIDE SEQUENCE</scope>
    <source>
        <strain evidence="9">CBS 113389</strain>
    </source>
</reference>
<feature type="compositionally biased region" description="Low complexity" evidence="6">
    <location>
        <begin position="522"/>
        <end position="532"/>
    </location>
</feature>
<dbReference type="InterPro" id="IPR008936">
    <property type="entry name" value="Rho_GTPase_activation_prot"/>
</dbReference>
<dbReference type="SMART" id="SM00132">
    <property type="entry name" value="LIM"/>
    <property type="match status" value="2"/>
</dbReference>
<feature type="compositionally biased region" description="Basic and acidic residues" evidence="6">
    <location>
        <begin position="342"/>
        <end position="353"/>
    </location>
</feature>
<dbReference type="PROSITE" id="PS00478">
    <property type="entry name" value="LIM_DOMAIN_1"/>
    <property type="match status" value="1"/>
</dbReference>
<dbReference type="GO" id="GO:0005096">
    <property type="term" value="F:GTPase activator activity"/>
    <property type="evidence" value="ECO:0007669"/>
    <property type="project" value="UniProtKB-KW"/>
</dbReference>
<dbReference type="OrthoDB" id="79452at2759"/>
<dbReference type="GO" id="GO:0005938">
    <property type="term" value="C:cell cortex"/>
    <property type="evidence" value="ECO:0007669"/>
    <property type="project" value="UniProtKB-ARBA"/>
</dbReference>
<dbReference type="Pfam" id="PF00412">
    <property type="entry name" value="LIM"/>
    <property type="match status" value="2"/>
</dbReference>
<dbReference type="InterPro" id="IPR000198">
    <property type="entry name" value="RhoGAP_dom"/>
</dbReference>
<dbReference type="PROSITE" id="PS50238">
    <property type="entry name" value="RHOGAP"/>
    <property type="match status" value="1"/>
</dbReference>
<evidence type="ECO:0000256" key="4">
    <source>
        <dbReference type="PROSITE-ProRule" id="PRU00125"/>
    </source>
</evidence>
<dbReference type="InterPro" id="IPR050729">
    <property type="entry name" value="Rho-GAP"/>
</dbReference>
<name>A0A6A6PHH6_9PEZI</name>
<dbReference type="Pfam" id="PF00620">
    <property type="entry name" value="RhoGAP"/>
    <property type="match status" value="1"/>
</dbReference>
<dbReference type="Gene3D" id="1.10.555.10">
    <property type="entry name" value="Rho GTPase activation protein"/>
    <property type="match status" value="1"/>
</dbReference>
<proteinExistence type="predicted"/>
<dbReference type="SUPFAM" id="SSF48350">
    <property type="entry name" value="GTPase activation domain, GAP"/>
    <property type="match status" value="1"/>
</dbReference>
<dbReference type="RefSeq" id="XP_033585992.1">
    <property type="nucleotide sequence ID" value="XM_033737668.1"/>
</dbReference>
<evidence type="ECO:0000313" key="10">
    <source>
        <dbReference type="Proteomes" id="UP000799767"/>
    </source>
</evidence>
<accession>A0A6A6PHH6</accession>
<keyword evidence="1" id="KW-0343">GTPase activation</keyword>
<feature type="compositionally biased region" description="Polar residues" evidence="6">
    <location>
        <begin position="403"/>
        <end position="414"/>
    </location>
</feature>
<feature type="region of interest" description="Disordered" evidence="6">
    <location>
        <begin position="141"/>
        <end position="598"/>
    </location>
</feature>
<evidence type="ECO:0008006" key="11">
    <source>
        <dbReference type="Google" id="ProtNLM"/>
    </source>
</evidence>
<evidence type="ECO:0000256" key="5">
    <source>
        <dbReference type="SAM" id="Coils"/>
    </source>
</evidence>
<keyword evidence="3 4" id="KW-0862">Zinc</keyword>
<gene>
    <name evidence="9" type="ORF">BDY17DRAFT_327394</name>
</gene>
<dbReference type="PANTHER" id="PTHR23176">
    <property type="entry name" value="RHO/RAC/CDC GTPASE-ACTIVATING PROTEIN"/>
    <property type="match status" value="1"/>
</dbReference>
<organism evidence="9 10">
    <name type="scientific">Neohortaea acidophila</name>
    <dbReference type="NCBI Taxonomy" id="245834"/>
    <lineage>
        <taxon>Eukaryota</taxon>
        <taxon>Fungi</taxon>
        <taxon>Dikarya</taxon>
        <taxon>Ascomycota</taxon>
        <taxon>Pezizomycotina</taxon>
        <taxon>Dothideomycetes</taxon>
        <taxon>Dothideomycetidae</taxon>
        <taxon>Mycosphaerellales</taxon>
        <taxon>Teratosphaeriaceae</taxon>
        <taxon>Neohortaea</taxon>
    </lineage>
</organism>
<dbReference type="Proteomes" id="UP000799767">
    <property type="component" value="Unassembled WGS sequence"/>
</dbReference>
<keyword evidence="10" id="KW-1185">Reference proteome</keyword>
<evidence type="ECO:0000259" key="7">
    <source>
        <dbReference type="PROSITE" id="PS50023"/>
    </source>
</evidence>
<feature type="compositionally biased region" description="Low complexity" evidence="6">
    <location>
        <begin position="161"/>
        <end position="172"/>
    </location>
</feature>
<dbReference type="PROSITE" id="PS50023">
    <property type="entry name" value="LIM_DOMAIN_2"/>
    <property type="match status" value="1"/>
</dbReference>
<dbReference type="PANTHER" id="PTHR23176:SF128">
    <property type="entry name" value="RHO GTPASE-ACTIVATING PROTEIN RGD1"/>
    <property type="match status" value="1"/>
</dbReference>
<evidence type="ECO:0000256" key="6">
    <source>
        <dbReference type="SAM" id="MobiDB-lite"/>
    </source>
</evidence>
<dbReference type="CDD" id="cd09395">
    <property type="entry name" value="LIM2_Rga"/>
    <property type="match status" value="1"/>
</dbReference>
<feature type="compositionally biased region" description="Polar residues" evidence="6">
    <location>
        <begin position="224"/>
        <end position="238"/>
    </location>
</feature>
<feature type="region of interest" description="Disordered" evidence="6">
    <location>
        <begin position="644"/>
        <end position="688"/>
    </location>
</feature>
<evidence type="ECO:0000256" key="2">
    <source>
        <dbReference type="ARBA" id="ARBA00022723"/>
    </source>
</evidence>
<sequence length="1213" mass="131357">MASVEGPMLHPESPTPMDHEDVIYPCKGCGEILEEGKAFELAGNRWHLHCFRCGSCGALLDSDANLLLLGDGSLICNNCTYSCSACGNKIEDLAILTGDQAFCSSCFRCRNCKKKIENLRYARTSQGIFCMSCHETLMARRRKKSRVPSKSAQPGAKEKALPSLPQTLPPSSAFSPDIAELETPPLTSQAATPAATSPPQRQLSAKEGLSSESLPYSDDAPTLPASTYGESRAPNTSPHVPDDGLESGFLPMTFDPTPAAGPPPSFGPPSITRKAVPSNHEPSPPAQAVNQSRDYFGKAPVRSTHREMLVDEHRPNSSRSASADRGLERSGSQARASPHIFTQDKSRAQKTSENRTPAIRSTVASPPTPTTEERAPSQLASRNNSQKEVFRLQEAPRSKKNSLRTSSDTQSPISPSKDVSIEKLASPAPSADSPSSSINPFEDPKLTENGWSGTFHRPIRGDSLAGATARKGRSPPDDAPTPTASTTHLQAGLERNASVNSAASTFTDAHESLSRDNSVTKPVESPPVMSSPDVPPPPRASSRQNRTLANGEFTTPRSAPAPPPVHNRTELAQVVEGADYDEPPGSAQYSAGLPKQSMDTPFSMEEEMARILRGEHTRGKLSTDSSHGPSMLRKVSNAVRHGRSFSDRGVSSLGRPSTRDGLEISSPMTISSPMLASPTGKDSSEQLSAQLRRAQSRITDLEAEVNRLEDTVNSSTEIKAANVELREKRTTMVVLDTQRELVVRELEVMTDHLSQAKDNSKPLDLNSLKTEVLKDFADSIQRLKDEMTAQIEDLMLKRNKLTDEIANLIQMKDKGFQEYESLTTKNAQLQEMNAQILHNIQDIYKSNRGVNGPSTANGLGIYNAGARLESPGTSEVRNLNLVNTDSSMPNLLQETEAEPATILTAPQVVNIRKGQPKKFNWRKGGEKVAKNVTKGLKAFASERGGDSQYPAIGMPYGQMSAGAAPGSDQVGSASKQYGDPGRSGSAFALWGQKSGGLKVGGLGNMKDSSSTNLVDGSVLFGSELSDRCEYEKRLIPGIVNRCIEEVEARGLDMEGIYRKSGGSGQVKLIQQGFERDGANYDIADPDLDIHAVTSALKQYFRKLPTPLITFDVYDGLLDAGRLADKEKQAAALRLVLSELPEHHRDCLEFLIQHLARVMAHEADNLMTSLNLAVVFAPTIMRPESIEREMSDMQAQRMAVQAMLEQCAVVFAEE</sequence>
<feature type="domain" description="LIM zinc-binding" evidence="7">
    <location>
        <begin position="24"/>
        <end position="86"/>
    </location>
</feature>
<feature type="domain" description="Rho-GAP" evidence="8">
    <location>
        <begin position="1022"/>
        <end position="1210"/>
    </location>
</feature>
<dbReference type="InterPro" id="IPR001781">
    <property type="entry name" value="Znf_LIM"/>
</dbReference>
<dbReference type="GO" id="GO:0046872">
    <property type="term" value="F:metal ion binding"/>
    <property type="evidence" value="ECO:0007669"/>
    <property type="project" value="UniProtKB-KW"/>
</dbReference>
<feature type="compositionally biased region" description="Polar residues" evidence="6">
    <location>
        <begin position="497"/>
        <end position="507"/>
    </location>
</feature>
<evidence type="ECO:0000256" key="1">
    <source>
        <dbReference type="ARBA" id="ARBA00022468"/>
    </source>
</evidence>
<dbReference type="CDD" id="cd09394">
    <property type="entry name" value="LIM1_Rga"/>
    <property type="match status" value="1"/>
</dbReference>
<evidence type="ECO:0000313" key="9">
    <source>
        <dbReference type="EMBL" id="KAF2479422.1"/>
    </source>
</evidence>
<dbReference type="EMBL" id="MU001641">
    <property type="protein sequence ID" value="KAF2479422.1"/>
    <property type="molecule type" value="Genomic_DNA"/>
</dbReference>
<feature type="compositionally biased region" description="Basic and acidic residues" evidence="6">
    <location>
        <begin position="388"/>
        <end position="397"/>
    </location>
</feature>
<keyword evidence="4" id="KW-0440">LIM domain</keyword>
<dbReference type="FunFam" id="1.10.555.10:FF:000043">
    <property type="entry name" value="Rho GTPase activator Rga"/>
    <property type="match status" value="1"/>
</dbReference>
<feature type="compositionally biased region" description="Low complexity" evidence="6">
    <location>
        <begin position="183"/>
        <end position="200"/>
    </location>
</feature>
<dbReference type="AlphaFoldDB" id="A0A6A6PHH6"/>
<keyword evidence="5" id="KW-0175">Coiled coil</keyword>
<dbReference type="GeneID" id="54478670"/>
<feature type="coiled-coil region" evidence="5">
    <location>
        <begin position="777"/>
        <end position="811"/>
    </location>
</feature>
<dbReference type="FunFam" id="2.10.110.10:FF:000044">
    <property type="entry name" value="Rho GTPase activator Rga"/>
    <property type="match status" value="1"/>
</dbReference>